<proteinExistence type="predicted"/>
<reference evidence="1" key="1">
    <citation type="journal article" date="2021" name="PeerJ">
        <title>Extensive microbial diversity within the chicken gut microbiome revealed by metagenomics and culture.</title>
        <authorList>
            <person name="Gilroy R."/>
            <person name="Ravi A."/>
            <person name="Getino M."/>
            <person name="Pursley I."/>
            <person name="Horton D.L."/>
            <person name="Alikhan N.F."/>
            <person name="Baker D."/>
            <person name="Gharbi K."/>
            <person name="Hall N."/>
            <person name="Watson M."/>
            <person name="Adriaenssens E.M."/>
            <person name="Foster-Nyarko E."/>
            <person name="Jarju S."/>
            <person name="Secka A."/>
            <person name="Antonio M."/>
            <person name="Oren A."/>
            <person name="Chaudhuri R.R."/>
            <person name="La Ragione R."/>
            <person name="Hildebrand F."/>
            <person name="Pallen M.J."/>
        </authorList>
    </citation>
    <scope>NUCLEOTIDE SEQUENCE</scope>
    <source>
        <strain evidence="1">G3-2149</strain>
    </source>
</reference>
<dbReference type="EMBL" id="JAHLFU010000176">
    <property type="protein sequence ID" value="MBU3853785.1"/>
    <property type="molecule type" value="Genomic_DNA"/>
</dbReference>
<organism evidence="1 2">
    <name type="scientific">Candidatus Paraprevotella stercoravium</name>
    <dbReference type="NCBI Taxonomy" id="2838725"/>
    <lineage>
        <taxon>Bacteria</taxon>
        <taxon>Pseudomonadati</taxon>
        <taxon>Bacteroidota</taxon>
        <taxon>Bacteroidia</taxon>
        <taxon>Bacteroidales</taxon>
        <taxon>Prevotellaceae</taxon>
        <taxon>Paraprevotella</taxon>
    </lineage>
</organism>
<gene>
    <name evidence="1" type="ORF">H9789_08230</name>
</gene>
<reference evidence="1" key="2">
    <citation type="submission" date="2021-04" db="EMBL/GenBank/DDBJ databases">
        <authorList>
            <person name="Gilroy R."/>
        </authorList>
    </citation>
    <scope>NUCLEOTIDE SEQUENCE</scope>
    <source>
        <strain evidence="1">G3-2149</strain>
    </source>
</reference>
<sequence length="53" mass="6224">MNLVQDSICLELRSQLVEIELEIAELTPNKLPAQFIQQYNRLRQSQGNRPEKK</sequence>
<dbReference type="AlphaFoldDB" id="A0A9E2L880"/>
<name>A0A9E2L880_9BACT</name>
<evidence type="ECO:0000313" key="2">
    <source>
        <dbReference type="Proteomes" id="UP000823865"/>
    </source>
</evidence>
<protein>
    <submittedName>
        <fullName evidence="1">Uncharacterized protein</fullName>
    </submittedName>
</protein>
<evidence type="ECO:0000313" key="1">
    <source>
        <dbReference type="EMBL" id="MBU3853785.1"/>
    </source>
</evidence>
<accession>A0A9E2L880</accession>
<dbReference type="Proteomes" id="UP000823865">
    <property type="component" value="Unassembled WGS sequence"/>
</dbReference>
<comment type="caution">
    <text evidence="1">The sequence shown here is derived from an EMBL/GenBank/DDBJ whole genome shotgun (WGS) entry which is preliminary data.</text>
</comment>